<evidence type="ECO:0000256" key="4">
    <source>
        <dbReference type="ARBA" id="ARBA00022989"/>
    </source>
</evidence>
<dbReference type="EMBL" id="JACDTQ010000577">
    <property type="protein sequence ID" value="KAF5927416.1"/>
    <property type="molecule type" value="Genomic_DNA"/>
</dbReference>
<evidence type="ECO:0000256" key="3">
    <source>
        <dbReference type="ARBA" id="ARBA00022729"/>
    </source>
</evidence>
<reference evidence="8 9" key="1">
    <citation type="journal article" date="2020" name="Mol. Biol. Evol.">
        <title>Interspecific Gene Flow and the Evolution of Specialization in Black and White Rhinoceros.</title>
        <authorList>
            <person name="Moodley Y."/>
            <person name="Westbury M.V."/>
            <person name="Russo I.M."/>
            <person name="Gopalakrishnan S."/>
            <person name="Rakotoarivelo A."/>
            <person name="Olsen R.A."/>
            <person name="Prost S."/>
            <person name="Tunstall T."/>
            <person name="Ryder O.A."/>
            <person name="Dalen L."/>
            <person name="Bruford M.W."/>
        </authorList>
    </citation>
    <scope>NUCLEOTIDE SEQUENCE [LARGE SCALE GENOMIC DNA]</scope>
    <source>
        <strain evidence="8">SBR-YM</strain>
        <tissue evidence="8">Skin</tissue>
    </source>
</reference>
<keyword evidence="9" id="KW-1185">Reference proteome</keyword>
<keyword evidence="6" id="KW-0675">Receptor</keyword>
<comment type="caution">
    <text evidence="8">The sequence shown here is derived from an EMBL/GenBank/DDBJ whole genome shotgun (WGS) entry which is preliminary data.</text>
</comment>
<keyword evidence="4" id="KW-1133">Transmembrane helix</keyword>
<proteinExistence type="predicted"/>
<evidence type="ECO:0000256" key="1">
    <source>
        <dbReference type="ARBA" id="ARBA00004141"/>
    </source>
</evidence>
<dbReference type="PRINTS" id="PR00248">
    <property type="entry name" value="GPCRMGR"/>
</dbReference>
<evidence type="ECO:0000256" key="6">
    <source>
        <dbReference type="ARBA" id="ARBA00023170"/>
    </source>
</evidence>
<protein>
    <submittedName>
        <fullName evidence="8">Uncharacterized protein</fullName>
    </submittedName>
</protein>
<accession>A0A7J7FID8</accession>
<comment type="subcellular location">
    <subcellularLocation>
        <location evidence="1">Membrane</location>
        <topology evidence="1">Multi-pass membrane protein</topology>
    </subcellularLocation>
</comment>
<evidence type="ECO:0000256" key="5">
    <source>
        <dbReference type="ARBA" id="ARBA00023136"/>
    </source>
</evidence>
<sequence length="135" mass="14578">MPMGHTVWAPGYLSMSRPSDIFSTKGDVLIAAVIPLHTVLGQPEVTVQQPLEQPLCQQFKVCFFLNVLGLLFAVAEAKEDPAFLPNVTSGLQTYDSCVSGIWALRGTLALLSNQPHPRPTSAAVPSNCSWGWLEG</sequence>
<dbReference type="InterPro" id="IPR000337">
    <property type="entry name" value="GPCR_3"/>
</dbReference>
<evidence type="ECO:0000256" key="7">
    <source>
        <dbReference type="ARBA" id="ARBA00023180"/>
    </source>
</evidence>
<dbReference type="Proteomes" id="UP000551758">
    <property type="component" value="Unassembled WGS sequence"/>
</dbReference>
<dbReference type="AlphaFoldDB" id="A0A7J7FID8"/>
<keyword evidence="2" id="KW-0812">Transmembrane</keyword>
<gene>
    <name evidence="8" type="ORF">HPG69_019016</name>
</gene>
<dbReference type="InterPro" id="IPR028082">
    <property type="entry name" value="Peripla_BP_I"/>
</dbReference>
<evidence type="ECO:0000256" key="2">
    <source>
        <dbReference type="ARBA" id="ARBA00022692"/>
    </source>
</evidence>
<keyword evidence="3" id="KW-0732">Signal</keyword>
<evidence type="ECO:0000313" key="9">
    <source>
        <dbReference type="Proteomes" id="UP000551758"/>
    </source>
</evidence>
<dbReference type="GO" id="GO:0016020">
    <property type="term" value="C:membrane"/>
    <property type="evidence" value="ECO:0007669"/>
    <property type="project" value="UniProtKB-SubCell"/>
</dbReference>
<keyword evidence="5" id="KW-0472">Membrane</keyword>
<dbReference type="GO" id="GO:0004930">
    <property type="term" value="F:G protein-coupled receptor activity"/>
    <property type="evidence" value="ECO:0007669"/>
    <property type="project" value="InterPro"/>
</dbReference>
<organism evidence="8 9">
    <name type="scientific">Diceros bicornis minor</name>
    <name type="common">South-central black rhinoceros</name>
    <dbReference type="NCBI Taxonomy" id="77932"/>
    <lineage>
        <taxon>Eukaryota</taxon>
        <taxon>Metazoa</taxon>
        <taxon>Chordata</taxon>
        <taxon>Craniata</taxon>
        <taxon>Vertebrata</taxon>
        <taxon>Euteleostomi</taxon>
        <taxon>Mammalia</taxon>
        <taxon>Eutheria</taxon>
        <taxon>Laurasiatheria</taxon>
        <taxon>Perissodactyla</taxon>
        <taxon>Rhinocerotidae</taxon>
        <taxon>Diceros</taxon>
    </lineage>
</organism>
<name>A0A7J7FID8_DICBM</name>
<dbReference type="Gene3D" id="3.40.50.2300">
    <property type="match status" value="1"/>
</dbReference>
<keyword evidence="7" id="KW-0325">Glycoprotein</keyword>
<evidence type="ECO:0000313" key="8">
    <source>
        <dbReference type="EMBL" id="KAF5927416.1"/>
    </source>
</evidence>
<dbReference type="SUPFAM" id="SSF53822">
    <property type="entry name" value="Periplasmic binding protein-like I"/>
    <property type="match status" value="1"/>
</dbReference>